<dbReference type="EMBL" id="CAAKMV010000130">
    <property type="protein sequence ID" value="VIO57547.1"/>
    <property type="molecule type" value="Genomic_DNA"/>
</dbReference>
<evidence type="ECO:0000256" key="7">
    <source>
        <dbReference type="ARBA" id="ARBA00023242"/>
    </source>
</evidence>
<dbReference type="Proteomes" id="UP000746612">
    <property type="component" value="Unassembled WGS sequence"/>
</dbReference>
<evidence type="ECO:0000313" key="10">
    <source>
        <dbReference type="EMBL" id="CAG2009304.1"/>
    </source>
</evidence>
<evidence type="ECO:0000256" key="6">
    <source>
        <dbReference type="ARBA" id="ARBA00023125"/>
    </source>
</evidence>
<dbReference type="PANTHER" id="PTHR24404">
    <property type="entry name" value="ZINC FINGER PROTEIN"/>
    <property type="match status" value="1"/>
</dbReference>
<dbReference type="AlphaFoldDB" id="A0A4E9DD27"/>
<organism evidence="11">
    <name type="scientific">Gibberella zeae</name>
    <name type="common">Wheat head blight fungus</name>
    <name type="synonym">Fusarium graminearum</name>
    <dbReference type="NCBI Taxonomy" id="5518"/>
    <lineage>
        <taxon>Eukaryota</taxon>
        <taxon>Fungi</taxon>
        <taxon>Dikarya</taxon>
        <taxon>Ascomycota</taxon>
        <taxon>Pezizomycotina</taxon>
        <taxon>Sordariomycetes</taxon>
        <taxon>Hypocreomycetidae</taxon>
        <taxon>Hypocreales</taxon>
        <taxon>Nectriaceae</taxon>
        <taxon>Fusarium</taxon>
    </lineage>
</organism>
<dbReference type="GO" id="GO:0008270">
    <property type="term" value="F:zinc ion binding"/>
    <property type="evidence" value="ECO:0007669"/>
    <property type="project" value="UniProtKB-KW"/>
</dbReference>
<dbReference type="PROSITE" id="PS00028">
    <property type="entry name" value="ZINC_FINGER_C2H2_1"/>
    <property type="match status" value="2"/>
</dbReference>
<dbReference type="PANTHER" id="PTHR24404:SF114">
    <property type="entry name" value="KLUMPFUSS, ISOFORM B-RELATED"/>
    <property type="match status" value="1"/>
</dbReference>
<feature type="domain" description="C2H2-type" evidence="9">
    <location>
        <begin position="381"/>
        <end position="405"/>
    </location>
</feature>
<dbReference type="GO" id="GO:0006357">
    <property type="term" value="P:regulation of transcription by RNA polymerase II"/>
    <property type="evidence" value="ECO:0007669"/>
    <property type="project" value="TreeGrafter"/>
</dbReference>
<dbReference type="PROSITE" id="PS50157">
    <property type="entry name" value="ZINC_FINGER_C2H2_2"/>
    <property type="match status" value="2"/>
</dbReference>
<proteinExistence type="predicted"/>
<dbReference type="GO" id="GO:0000978">
    <property type="term" value="F:RNA polymerase II cis-regulatory region sequence-specific DNA binding"/>
    <property type="evidence" value="ECO:0007669"/>
    <property type="project" value="TreeGrafter"/>
</dbReference>
<evidence type="ECO:0000259" key="9">
    <source>
        <dbReference type="PROSITE" id="PS50157"/>
    </source>
</evidence>
<gene>
    <name evidence="11" type="ORF">FUG_LOCUS257663</name>
    <name evidence="10" type="ORF">MDCFG202_LOCUS579532</name>
</gene>
<evidence type="ECO:0000256" key="5">
    <source>
        <dbReference type="ARBA" id="ARBA00022833"/>
    </source>
</evidence>
<dbReference type="SMART" id="SM00355">
    <property type="entry name" value="ZnF_C2H2"/>
    <property type="match status" value="3"/>
</dbReference>
<dbReference type="InterPro" id="IPR013087">
    <property type="entry name" value="Znf_C2H2_type"/>
</dbReference>
<evidence type="ECO:0000256" key="2">
    <source>
        <dbReference type="ARBA" id="ARBA00022723"/>
    </source>
</evidence>
<comment type="subcellular location">
    <subcellularLocation>
        <location evidence="1">Nucleus</location>
    </subcellularLocation>
</comment>
<evidence type="ECO:0000313" key="11">
    <source>
        <dbReference type="EMBL" id="VIO57547.1"/>
    </source>
</evidence>
<reference evidence="11" key="1">
    <citation type="submission" date="2019-04" db="EMBL/GenBank/DDBJ databases">
        <authorList>
            <person name="Melise S."/>
            <person name="Noan J."/>
            <person name="Okalmin O."/>
        </authorList>
    </citation>
    <scope>NUCLEOTIDE SEQUENCE</scope>
    <source>
        <strain evidence="11">FN9</strain>
    </source>
</reference>
<dbReference type="InterPro" id="IPR050589">
    <property type="entry name" value="Ikaros_C2H2-ZF"/>
</dbReference>
<reference evidence="10" key="2">
    <citation type="submission" date="2021-03" db="EMBL/GenBank/DDBJ databases">
        <authorList>
            <person name="Alouane T."/>
            <person name="Langin T."/>
            <person name="Bonhomme L."/>
        </authorList>
    </citation>
    <scope>NUCLEOTIDE SEQUENCE</scope>
    <source>
        <strain evidence="10">MDC_Fg202</strain>
    </source>
</reference>
<dbReference type="SUPFAM" id="SSF57667">
    <property type="entry name" value="beta-beta-alpha zinc fingers"/>
    <property type="match status" value="1"/>
</dbReference>
<dbReference type="GO" id="GO:0005634">
    <property type="term" value="C:nucleus"/>
    <property type="evidence" value="ECO:0007669"/>
    <property type="project" value="UniProtKB-SubCell"/>
</dbReference>
<dbReference type="InterPro" id="IPR036236">
    <property type="entry name" value="Znf_C2H2_sf"/>
</dbReference>
<feature type="domain" description="C2H2-type" evidence="9">
    <location>
        <begin position="477"/>
        <end position="506"/>
    </location>
</feature>
<dbReference type="EMBL" id="CAJPIJ010000191">
    <property type="protein sequence ID" value="CAG2009304.1"/>
    <property type="molecule type" value="Genomic_DNA"/>
</dbReference>
<evidence type="ECO:0000256" key="1">
    <source>
        <dbReference type="ARBA" id="ARBA00004123"/>
    </source>
</evidence>
<protein>
    <recommendedName>
        <fullName evidence="9">C2H2-type domain-containing protein</fullName>
    </recommendedName>
</protein>
<sequence length="526" mass="59554">MLFWLRTLQTSDNNQTKVELQRRITRIKMSLCTHNFEPIICCYSSGLQTWIPSDIVGNGRIRPDLPSLPTTDHLLLPLCTMDSTIAICTMDSSIAITEFIMILVWTCLANASYHTTNILYAKFFTSLELITQLAHESGLQFAPGLLDIVQAPLPVTIRFFKSLPAPQLGQWGVYVIVLKKHGHRPKVYIGSGTSKYGVHTRLNLYTNGLTYRLPVGIVAAIEDGWMITHQGLLCWILMPAPALFPLNRLLFLALEATFGFAFWAMDSNRQYVAMDKVCLWHPSDLEYDGICSHSALSESVRADFDLTEEELTAHAAEREKRARELHAINGANWHYAQMAYNYDEYSSVAYEKNLRHRAEHPRRHTAQNAKYRSQAVIEKRYRCEECDISYTSMAILTRHYKTDKHKDRLLGLNNSHPFRCHVCNSTYPSFVNLCVHNESKTHKKNVAAAIAAGQTVHPDAYKLPAHRTKGINPKHSYICHACTYSTDQRDTFLRHQKSPTHKQKTAVFESAQAAAEAAVTADSVGI</sequence>
<keyword evidence="4 8" id="KW-0863">Zinc-finger</keyword>
<evidence type="ECO:0000256" key="4">
    <source>
        <dbReference type="ARBA" id="ARBA00022771"/>
    </source>
</evidence>
<keyword evidence="5" id="KW-0862">Zinc</keyword>
<dbReference type="GO" id="GO:0003700">
    <property type="term" value="F:DNA-binding transcription factor activity"/>
    <property type="evidence" value="ECO:0007669"/>
    <property type="project" value="TreeGrafter"/>
</dbReference>
<name>A0A4E9DD27_GIBZA</name>
<keyword evidence="7" id="KW-0539">Nucleus</keyword>
<keyword evidence="6" id="KW-0238">DNA-binding</keyword>
<accession>A0A4E9DD27</accession>
<keyword evidence="2" id="KW-0479">Metal-binding</keyword>
<evidence type="ECO:0000256" key="3">
    <source>
        <dbReference type="ARBA" id="ARBA00022737"/>
    </source>
</evidence>
<keyword evidence="3" id="KW-0677">Repeat</keyword>
<dbReference type="Gene3D" id="3.30.160.60">
    <property type="entry name" value="Classic Zinc Finger"/>
    <property type="match status" value="1"/>
</dbReference>
<evidence type="ECO:0000256" key="8">
    <source>
        <dbReference type="PROSITE-ProRule" id="PRU00042"/>
    </source>
</evidence>